<dbReference type="InterPro" id="IPR003594">
    <property type="entry name" value="HATPase_dom"/>
</dbReference>
<evidence type="ECO:0000256" key="13">
    <source>
        <dbReference type="ARBA" id="ARBA00023136"/>
    </source>
</evidence>
<dbReference type="SMART" id="SM00388">
    <property type="entry name" value="HisKA"/>
    <property type="match status" value="1"/>
</dbReference>
<evidence type="ECO:0000256" key="5">
    <source>
        <dbReference type="ARBA" id="ARBA00022553"/>
    </source>
</evidence>
<evidence type="ECO:0000256" key="11">
    <source>
        <dbReference type="ARBA" id="ARBA00022989"/>
    </source>
</evidence>
<dbReference type="Gene3D" id="1.20.120.620">
    <property type="entry name" value="Backbone structure of the membrane domain of e. Coli histidine kinase receptor kdpd"/>
    <property type="match status" value="1"/>
</dbReference>
<keyword evidence="9" id="KW-0418">Kinase</keyword>
<evidence type="ECO:0000313" key="16">
    <source>
        <dbReference type="EMBL" id="MFC5643831.1"/>
    </source>
</evidence>
<dbReference type="InterPro" id="IPR003852">
    <property type="entry name" value="Sig_transdc_His_kinase_KdpD_N"/>
</dbReference>
<keyword evidence="8" id="KW-0547">Nucleotide-binding</keyword>
<keyword evidence="12" id="KW-0902">Two-component regulatory system</keyword>
<dbReference type="Pfam" id="PF13493">
    <property type="entry name" value="DUF4118"/>
    <property type="match status" value="1"/>
</dbReference>
<feature type="domain" description="Histidine kinase" evidence="15">
    <location>
        <begin position="624"/>
        <end position="837"/>
    </location>
</feature>
<comment type="caution">
    <text evidence="16">The sequence shown here is derived from an EMBL/GenBank/DDBJ whole genome shotgun (WGS) entry which is preliminary data.</text>
</comment>
<comment type="catalytic activity">
    <reaction evidence="1">
        <text>ATP + protein L-histidine = ADP + protein N-phospho-L-histidine.</text>
        <dbReference type="EC" id="2.7.13.3"/>
    </reaction>
</comment>
<feature type="transmembrane region" description="Helical" evidence="14">
    <location>
        <begin position="387"/>
        <end position="407"/>
    </location>
</feature>
<evidence type="ECO:0000256" key="7">
    <source>
        <dbReference type="ARBA" id="ARBA00022692"/>
    </source>
</evidence>
<evidence type="ECO:0000256" key="6">
    <source>
        <dbReference type="ARBA" id="ARBA00022679"/>
    </source>
</evidence>
<keyword evidence="13 14" id="KW-0472">Membrane</keyword>
<evidence type="ECO:0000256" key="2">
    <source>
        <dbReference type="ARBA" id="ARBA00004141"/>
    </source>
</evidence>
<keyword evidence="7 14" id="KW-0812">Transmembrane</keyword>
<dbReference type="EC" id="2.7.13.3" evidence="4"/>
<keyword evidence="5" id="KW-0597">Phosphoprotein</keyword>
<dbReference type="PANTHER" id="PTHR45569:SF1">
    <property type="entry name" value="SENSOR PROTEIN KDPD"/>
    <property type="match status" value="1"/>
</dbReference>
<dbReference type="Gene3D" id="3.40.50.620">
    <property type="entry name" value="HUPs"/>
    <property type="match status" value="1"/>
</dbReference>
<dbReference type="InterPro" id="IPR005467">
    <property type="entry name" value="His_kinase_dom"/>
</dbReference>
<dbReference type="InterPro" id="IPR003661">
    <property type="entry name" value="HisK_dim/P_dom"/>
</dbReference>
<dbReference type="Proteomes" id="UP001596066">
    <property type="component" value="Unassembled WGS sequence"/>
</dbReference>
<dbReference type="InterPro" id="IPR036097">
    <property type="entry name" value="HisK_dim/P_sf"/>
</dbReference>
<dbReference type="PANTHER" id="PTHR45569">
    <property type="entry name" value="SENSOR PROTEIN KDPD"/>
    <property type="match status" value="1"/>
</dbReference>
<feature type="transmembrane region" description="Helical" evidence="14">
    <location>
        <begin position="419"/>
        <end position="452"/>
    </location>
</feature>
<dbReference type="EMBL" id="JBHSOC010000037">
    <property type="protein sequence ID" value="MFC5643831.1"/>
    <property type="molecule type" value="Genomic_DNA"/>
</dbReference>
<keyword evidence="6" id="KW-0808">Transferase</keyword>
<evidence type="ECO:0000313" key="17">
    <source>
        <dbReference type="Proteomes" id="UP001596066"/>
    </source>
</evidence>
<dbReference type="InterPro" id="IPR038318">
    <property type="entry name" value="KdpD_sf"/>
</dbReference>
<dbReference type="Gene3D" id="3.40.50.300">
    <property type="entry name" value="P-loop containing nucleotide triphosphate hydrolases"/>
    <property type="match status" value="1"/>
</dbReference>
<dbReference type="InterPro" id="IPR004358">
    <property type="entry name" value="Sig_transdc_His_kin-like_C"/>
</dbReference>
<organism evidence="16 17">
    <name type="scientific">Kitasatospora cinereorecta</name>
    <dbReference type="NCBI Taxonomy" id="285560"/>
    <lineage>
        <taxon>Bacteria</taxon>
        <taxon>Bacillati</taxon>
        <taxon>Actinomycetota</taxon>
        <taxon>Actinomycetes</taxon>
        <taxon>Kitasatosporales</taxon>
        <taxon>Streptomycetaceae</taxon>
        <taxon>Kitasatospora</taxon>
    </lineage>
</organism>
<dbReference type="InterPro" id="IPR027417">
    <property type="entry name" value="P-loop_NTPase"/>
</dbReference>
<evidence type="ECO:0000256" key="3">
    <source>
        <dbReference type="ARBA" id="ARBA00004236"/>
    </source>
</evidence>
<keyword evidence="11 14" id="KW-1133">Transmembrane helix</keyword>
<sequence>MSPDLSPGSVRRGQLRVYLGSAPGVGKTYRMLDEAHRRRDRGADVVVAFIECHGRRHTENMLQGLDLVPRLTRSYRGTDFPEMDLDAILARRPNVALVDELAHTNIPGGRNAKRWQDVEDLLAAGIDVITTVNVQHLESLNDVVQKITGIPQRETVPDEVVRRADQIELVDMAPQALRRRMAHGNVYKAEKVDAALSNYFRVGNLTALRELALLWVAGRVDEGLRDYRASHNIDRVWETRERVVVALTGGPEGETIIRRAARIADRTAGGELLAVHVTRSDGLAGASPGALAEQRQLVESLGGSYHVVVGDDIPSALLAFARAHDATQLVLGTSRRGRLNRFLTGPGNGQTTVDLSEDIDVHMVTHEFTGRGRLPALGRRHSPRRTVAGYTAGLLLPVLLTVVLSQLTGSLNLTTDALIFQLGVVAVALLGGATSALLASLVASLLLNYYFIPPVHTFTIAEPNNAIALVVFAAVALTVSTVVDRATKLTARAARATAEAETLSTLAGSVLRGADAVPALLEKTRTAFALDSVALLDRTTGDTLGRSDADGDPAPDRTVTEVPVGPAGLLVLAGRRLPAADQRVLTAFAAHIAAALERDRLATVAAEIEPIKAADRMRTALLAAVSHDLRTPLAAALAAVGSLRSPDVEFAPEDQAELLDMADESLVKLTRLVDNLLDMSRLQAGALTLHLESTPLDEVLRRAMDSLARPDAPVQPLDLDTVPPVLADAPLLERVLANVITNALRYNAPGAPVLVAASHHLERVEIRVIDRGPGIAPEDRDRVFLPFQRLGDTDNTTGVGLGLALSRGLAEAMGGSLEVEDTPGGGTTMLLTLPASPASGAAESTEGGETA</sequence>
<dbReference type="CDD" id="cd00082">
    <property type="entry name" value="HisKA"/>
    <property type="match status" value="1"/>
</dbReference>
<dbReference type="Gene3D" id="1.10.287.130">
    <property type="match status" value="1"/>
</dbReference>
<dbReference type="CDD" id="cd00075">
    <property type="entry name" value="HATPase"/>
    <property type="match status" value="1"/>
</dbReference>
<dbReference type="InterPro" id="IPR014729">
    <property type="entry name" value="Rossmann-like_a/b/a_fold"/>
</dbReference>
<dbReference type="PROSITE" id="PS50109">
    <property type="entry name" value="HIS_KIN"/>
    <property type="match status" value="1"/>
</dbReference>
<dbReference type="InterPro" id="IPR052023">
    <property type="entry name" value="Histidine_kinase_KdpD"/>
</dbReference>
<feature type="transmembrane region" description="Helical" evidence="14">
    <location>
        <begin position="464"/>
        <end position="483"/>
    </location>
</feature>
<dbReference type="Pfam" id="PF02518">
    <property type="entry name" value="HATPase_c"/>
    <property type="match status" value="1"/>
</dbReference>
<keyword evidence="10 16" id="KW-0067">ATP-binding</keyword>
<dbReference type="InterPro" id="IPR025201">
    <property type="entry name" value="KdpD_TM"/>
</dbReference>
<evidence type="ECO:0000256" key="8">
    <source>
        <dbReference type="ARBA" id="ARBA00022741"/>
    </source>
</evidence>
<evidence type="ECO:0000256" key="10">
    <source>
        <dbReference type="ARBA" id="ARBA00022840"/>
    </source>
</evidence>
<dbReference type="RefSeq" id="WP_346147714.1">
    <property type="nucleotide sequence ID" value="NZ_BAAAUA010000039.1"/>
</dbReference>
<dbReference type="Pfam" id="PF00582">
    <property type="entry name" value="Usp"/>
    <property type="match status" value="1"/>
</dbReference>
<dbReference type="SUPFAM" id="SSF52402">
    <property type="entry name" value="Adenine nucleotide alpha hydrolases-like"/>
    <property type="match status" value="1"/>
</dbReference>
<proteinExistence type="predicted"/>
<dbReference type="SUPFAM" id="SSF55874">
    <property type="entry name" value="ATPase domain of HSP90 chaperone/DNA topoisomerase II/histidine kinase"/>
    <property type="match status" value="1"/>
</dbReference>
<evidence type="ECO:0000256" key="1">
    <source>
        <dbReference type="ARBA" id="ARBA00000085"/>
    </source>
</evidence>
<dbReference type="SUPFAM" id="SSF47384">
    <property type="entry name" value="Homodimeric domain of signal transducing histidine kinase"/>
    <property type="match status" value="1"/>
</dbReference>
<evidence type="ECO:0000256" key="12">
    <source>
        <dbReference type="ARBA" id="ARBA00023012"/>
    </source>
</evidence>
<dbReference type="GO" id="GO:0005524">
    <property type="term" value="F:ATP binding"/>
    <property type="evidence" value="ECO:0007669"/>
    <property type="project" value="UniProtKB-KW"/>
</dbReference>
<evidence type="ECO:0000259" key="15">
    <source>
        <dbReference type="PROSITE" id="PS50109"/>
    </source>
</evidence>
<evidence type="ECO:0000256" key="14">
    <source>
        <dbReference type="SAM" id="Phobius"/>
    </source>
</evidence>
<evidence type="ECO:0000256" key="9">
    <source>
        <dbReference type="ARBA" id="ARBA00022777"/>
    </source>
</evidence>
<dbReference type="PRINTS" id="PR00344">
    <property type="entry name" value="BCTRLSENSOR"/>
</dbReference>
<dbReference type="InterPro" id="IPR006016">
    <property type="entry name" value="UspA"/>
</dbReference>
<protein>
    <recommendedName>
        <fullName evidence="4">histidine kinase</fullName>
        <ecNumber evidence="4">2.7.13.3</ecNumber>
    </recommendedName>
</protein>
<dbReference type="Pfam" id="PF02702">
    <property type="entry name" value="KdpD"/>
    <property type="match status" value="1"/>
</dbReference>
<dbReference type="SMART" id="SM00387">
    <property type="entry name" value="HATPase_c"/>
    <property type="match status" value="1"/>
</dbReference>
<evidence type="ECO:0000256" key="4">
    <source>
        <dbReference type="ARBA" id="ARBA00012438"/>
    </source>
</evidence>
<keyword evidence="17" id="KW-1185">Reference proteome</keyword>
<name>A0ABW0VID0_9ACTN</name>
<comment type="subcellular location">
    <subcellularLocation>
        <location evidence="3">Cell membrane</location>
    </subcellularLocation>
    <subcellularLocation>
        <location evidence="2">Membrane</location>
        <topology evidence="2">Multi-pass membrane protein</topology>
    </subcellularLocation>
</comment>
<dbReference type="Gene3D" id="3.30.565.10">
    <property type="entry name" value="Histidine kinase-like ATPase, C-terminal domain"/>
    <property type="match status" value="1"/>
</dbReference>
<dbReference type="InterPro" id="IPR036890">
    <property type="entry name" value="HATPase_C_sf"/>
</dbReference>
<gene>
    <name evidence="16" type="ORF">ACFPZF_21010</name>
</gene>
<reference evidence="17" key="1">
    <citation type="journal article" date="2019" name="Int. J. Syst. Evol. Microbiol.">
        <title>The Global Catalogue of Microorganisms (GCM) 10K type strain sequencing project: providing services to taxonomists for standard genome sequencing and annotation.</title>
        <authorList>
            <consortium name="The Broad Institute Genomics Platform"/>
            <consortium name="The Broad Institute Genome Sequencing Center for Infectious Disease"/>
            <person name="Wu L."/>
            <person name="Ma J."/>
        </authorList>
    </citation>
    <scope>NUCLEOTIDE SEQUENCE [LARGE SCALE GENOMIC DNA]</scope>
    <source>
        <strain evidence="17">CGMCC 4.1622</strain>
    </source>
</reference>
<accession>A0ABW0VID0</accession>
<dbReference type="Pfam" id="PF00512">
    <property type="entry name" value="HisKA"/>
    <property type="match status" value="1"/>
</dbReference>